<reference evidence="2 3" key="1">
    <citation type="journal article" date="2021" name="Int. J. Syst. Evol. Microbiol.">
        <title>Reticulibacter mediterranei gen. nov., sp. nov., within the new family Reticulibacteraceae fam. nov., and Ktedonospora formicarum gen. nov., sp. nov., Ktedonobacter robiniae sp. nov., Dictyobacter formicarum sp. nov. and Dictyobacter arantiisoli sp. nov., belonging to the class Ktedonobacteria.</title>
        <authorList>
            <person name="Yabe S."/>
            <person name="Zheng Y."/>
            <person name="Wang C.M."/>
            <person name="Sakai Y."/>
            <person name="Abe K."/>
            <person name="Yokota A."/>
            <person name="Donadio S."/>
            <person name="Cavaletti L."/>
            <person name="Monciardini P."/>
        </authorList>
    </citation>
    <scope>NUCLEOTIDE SEQUENCE [LARGE SCALE GENOMIC DNA]</scope>
    <source>
        <strain evidence="2 3">SOSP1-30</strain>
    </source>
</reference>
<accession>A0ABQ3V290</accession>
<name>A0ABQ3V290_9CHLR</name>
<dbReference type="Proteomes" id="UP000654345">
    <property type="component" value="Unassembled WGS sequence"/>
</dbReference>
<organism evidence="2 3">
    <name type="scientific">Ktedonobacter robiniae</name>
    <dbReference type="NCBI Taxonomy" id="2778365"/>
    <lineage>
        <taxon>Bacteria</taxon>
        <taxon>Bacillati</taxon>
        <taxon>Chloroflexota</taxon>
        <taxon>Ktedonobacteria</taxon>
        <taxon>Ktedonobacterales</taxon>
        <taxon>Ktedonobacteraceae</taxon>
        <taxon>Ktedonobacter</taxon>
    </lineage>
</organism>
<feature type="region of interest" description="Disordered" evidence="1">
    <location>
        <begin position="1"/>
        <end position="20"/>
    </location>
</feature>
<protein>
    <submittedName>
        <fullName evidence="2">Uncharacterized protein</fullName>
    </submittedName>
</protein>
<evidence type="ECO:0000256" key="1">
    <source>
        <dbReference type="SAM" id="MobiDB-lite"/>
    </source>
</evidence>
<sequence length="67" mass="7805">MEANQTQRGSSKTMYSSSTEEFEIQFHPERGIVEIYNTETQSHLELTIEGAVKMLQTMLKRHEENTK</sequence>
<comment type="caution">
    <text evidence="2">The sequence shown here is derived from an EMBL/GenBank/DDBJ whole genome shotgun (WGS) entry which is preliminary data.</text>
</comment>
<dbReference type="EMBL" id="BNJG01000003">
    <property type="protein sequence ID" value="GHO59062.1"/>
    <property type="molecule type" value="Genomic_DNA"/>
</dbReference>
<feature type="compositionally biased region" description="Polar residues" evidence="1">
    <location>
        <begin position="1"/>
        <end position="19"/>
    </location>
</feature>
<gene>
    <name evidence="2" type="ORF">KSB_75370</name>
</gene>
<keyword evidence="3" id="KW-1185">Reference proteome</keyword>
<proteinExistence type="predicted"/>
<evidence type="ECO:0000313" key="2">
    <source>
        <dbReference type="EMBL" id="GHO59062.1"/>
    </source>
</evidence>
<evidence type="ECO:0000313" key="3">
    <source>
        <dbReference type="Proteomes" id="UP000654345"/>
    </source>
</evidence>